<evidence type="ECO:0000313" key="5">
    <source>
        <dbReference type="Proteomes" id="UP000515697"/>
    </source>
</evidence>
<dbReference type="VEuPathDB" id="PlasmoDB:PVSEL_1002950"/>
<feature type="compositionally biased region" description="Low complexity" evidence="2">
    <location>
        <begin position="2186"/>
        <end position="2197"/>
    </location>
</feature>
<dbReference type="GO" id="GO:0030552">
    <property type="term" value="F:cAMP binding"/>
    <property type="evidence" value="ECO:0007669"/>
    <property type="project" value="TreeGrafter"/>
</dbReference>
<dbReference type="Pfam" id="PF00027">
    <property type="entry name" value="cNMP_binding"/>
    <property type="match status" value="3"/>
</dbReference>
<feature type="domain" description="Cyclic nucleotide-binding" evidence="3">
    <location>
        <begin position="2129"/>
        <end position="2261"/>
    </location>
</feature>
<dbReference type="GO" id="GO:0005829">
    <property type="term" value="C:cytosol"/>
    <property type="evidence" value="ECO:0007669"/>
    <property type="project" value="TreeGrafter"/>
</dbReference>
<feature type="domain" description="Cyclic nucleotide-binding" evidence="3">
    <location>
        <begin position="2821"/>
        <end position="2942"/>
    </location>
</feature>
<dbReference type="PANTHER" id="PTHR11635:SF152">
    <property type="entry name" value="CAMP-DEPENDENT PROTEIN KINASE TYPE I REGULATORY SUBUNIT-RELATED"/>
    <property type="match status" value="1"/>
</dbReference>
<feature type="compositionally biased region" description="Basic and acidic residues" evidence="2">
    <location>
        <begin position="3133"/>
        <end position="3143"/>
    </location>
</feature>
<dbReference type="SUPFAM" id="SSF51206">
    <property type="entry name" value="cAMP-binding domain-like"/>
    <property type="match status" value="5"/>
</dbReference>
<evidence type="ECO:0000313" key="4">
    <source>
        <dbReference type="EMBL" id="CAD2107151.1"/>
    </source>
</evidence>
<feature type="region of interest" description="Disordered" evidence="2">
    <location>
        <begin position="649"/>
        <end position="719"/>
    </location>
</feature>
<dbReference type="InterPro" id="IPR000595">
    <property type="entry name" value="cNMP-bd_dom"/>
</dbReference>
<keyword evidence="1" id="KW-0175">Coiled coil</keyword>
<sequence length="3143" mass="368268">MDDSEVKSIKKIHDYMKECLNKPFNDNNSIELCENDIPSIYSSLKNYILRLTNINNFMRCENYVLKKKNEELIKNANEPNISYMGKKNIHDIYINKINKLNNENDFIKYKFQKILRKNLSLERNNIELNRNLLNKDNYTQIENNKKRVKPDTEEKNITEAYKSYISSHLYEHTKCDNSIIFNNEIYLDDINPFSLEKEIKKIIECTNILQDMLNLLNHNLKYDDPITFSETLKKMNIEKEELMEHSSYLKNKILQIETFILNDPFLVEKFNNLYNMVNINFDKSIKDNIKLYENHNMRILFKRLCSLENKNTDIKDELIYQKKQLDMYKMHISDIKNTIKKKLNNFYTLNYHQNIVFNALNKFNNTNFSFNNLNYFNSCENDEKFIHNPSIIKDNFNCTNNLSTINNSDPFTIFQINNNKTDHNHKLLNEAWERISQLDQDVCYFKGKKNEKKQYEGGKDISGEEYDCILNELYYIKIKELINKRKIELNNFLNGELSEIKYAQNDSSKINQCKLDGYKLNSDNLNIDSNEYPNYENNYINSKILLKYMKYKQAYNFYMQNKNIYKKNVSKTKFNNFLNKYILNEERKKSLNYNNDTQVGGVKKTFFGLYQNKKIGKHKKKIIIPPKKKSDEQRESMYVEIENTEYDENQTKLSHESNSLISKKSDDNSRMLDTSENVKKGVENEEIKNDSCEKNEDSSISLNNLKNNDTNSENFDSHLEYPKRQDLSLEILRTNINNLAKKKTIANTNNEHIENDTYKRDNSKTVGSYEINKDISLSSINSNKNSSTSKEELYQNVIDHEKLQNSIEFESTNESEKLTNVKEESTKSDNDLKKEISTHENKYDSTDVKFNQNLKQRKSSIFVKKKSDCDIEVKKIINELSGEFDSDELNKSKESEEKENIFSIKNKLDSPILVKYDQEDYPKIPKKVSFSSSTKSDATDIHEENIEDSNSVIKKVNTIKIDNFESYSSKKGEPIVEKIEKTEIKEANSYENSPQINNIKKRKPSDMWDTDNFDLERSISVYSDPDLFDNKKYSNIKIELFRDIIYKYDKNLYEFFMKLILHSNTDLVGTYKNKIFNAQIASGNVLDYIVSNYTKNENWGNNRNSKIEETEKVIDLLGKNDCKIINEYICNNGTSTSLRTLYHKVDFITKENYKEFKDRLLECGVINLINLFFDEDINHFDKIFSVSFVNFGDAFGISGDVCISHFNNMDKKHNEKGYIYLKHIFDYLNIENEIKEEYHKYNFISVKNKNYIYININENYSNLYEFFNSIAKKNNLYITLNEFVYFFSQDENLKKYNFTKKDVIELYYSILFYAYYSNKNKNKNLLNILQSSNKSKNDGINTVDNNNVVGKECDNKKELDKKEDVNNEYNLHLYKGYFTLNDFNFVIELKDIYSYFEGSECPYTKIKRRIIEIYGTLKNGVLINSEMCNNNDDDDNLVNSDADLKDLGIELNEDSFKIFMKDKYKYMHHSKLSAYRKKANPNKIVQKINKKTFMCLMYNIGIHINHCLILWNNFIQFLEADLLDYKIFSAFLNGEINLSSNETEENINFIKKKIMNNNLEAEEFSRNNKHRLEGTICPRLFKNNQKLYSSHALTFDEIEVLSKVLTNIHSFKYLDKNEKKQFISNLMKHCYKKGHTFESIKTGENVKNKGKNCSGNYMDKEIVILLNGILKNTKENNSFINSVNVIEKSNLNFYTAHTNVAIVEINDNMYTEEFVNLVNKKKEISNEFMSIVDNIPIFKNFTYDLKSYISMNVKKCEYQNKQFIIRQHDDPLDFYILKDGEVSIYYNNTDKDINTLSAYSFFGEISIIFNTLRTCNVAVKSDKATCYSISSEYFQSLLNKDIVKEFIAHSQINYNEESLNNVIITYMSNQMQNSSSNIKDNSTSIPHLNVKPNASVNTSMSNNSKSISRDNVSNVTSSTTLSLDTIMLDTEYIDNKKYIRSFYSDLDKILLNNFNTEQKYMVEEIETNLMRVKVFKNILNKMEEKDKFVKNLKYEKCPKGKHLILEGDKCEKFYFIKQGAVSIRQFNQYKNMYDEITTFKDNQYFGHQLILSKEPSIFIAVTVCNTELYTIDANLYIQLLSPFIGILSKSKDINELDVLTESINNDAKIQKKNADFITKAIHFLKKVNIINKLNDDELYNSAKNFQFKFFKKGKVIIKYEDEPDFFYIIKKGIVSVKTDNGRKTISNENSLNSNSNLDSDKTNTTESQNEGPNMTKSVYLHKYEYFGELSIINNQLRTATCEAYTNCFLLAIDKISFSNYFSSIFNELLQEAEIKYTKNYSLPPWLKTIYGNDNNFDNMKSFTSINLPKLDSSLSSISDRSSEEFEFEKDIKKKIKKAQKKEKEIKNNKMNTNKNKNDKMLEKDKVNTKTQNNKENSTNKKVNESANGISNSKSSSGLLCLSKENVDEKIKEIEKVKDKKLEEMKLKELKVFEKIKLRDEKKVERIMKKKNKKKHKKTDGVLKFDDNIENKDEKINKRENDKLAKEKYAKVENNQISGKINLNDGNNPTTLIKVNVVKETHNENNNDAAEEKHILQTNQVVQKEEKDKLAPLNPPKKSSSILKIRTNSSSSTDLDVKDLIYKLTNYIESEYSSIHQFYESIDKFNRGYIKYEDFLNSMNSINIINKIFDKEEKIENVFKHLCNDMNILTPNNFYISIYKHKIIDKYELNLRLCEIYSNSILGFKKNIVLKTVEDIVINYEDFENVCNQIGLIDKDNIQNIWNEINIMNEENIPLDIILNIINGELGVEESYEIYNNKKSLLNQVVNFFQGNNADLIKMSTNVMECNILTNYEDPVIINKAQHKSYPNECNYIVKQLELDPNFKMLTLDQRKYFATLMDRKVASSGEIITKQNSDSSPIILLFEGTANLITYTIFGIETVVREIKNDEIYGSSEVIADSVSDYEVKINSNSAIIWTLKREHYNEKIKPMLEERQQNCIHILQVLKNVPILRYLPLEILDNISYSMKIEIHEPNHTIIKEGDYDDKFYIICKGLATVDVPSKYTCNKLIISSLKKADYFGELSLINNTARTANVVLDTTSILFSLVSSEFNRLLSPYFDKFTNRAKANYKKIQVEKSISHTDMQIYNINQNYTNSPIYNRNRKPKVTIQDSNYLMNDENELKQNIPKQNESSKSQNDDNKNNTEL</sequence>
<dbReference type="InterPro" id="IPR050503">
    <property type="entry name" value="cAMP-dep_PK_reg_su-like"/>
</dbReference>
<name>A0A6V7T2V4_PLAVN</name>
<dbReference type="EMBL" id="LR865431">
    <property type="protein sequence ID" value="CAD2107151.1"/>
    <property type="molecule type" value="Genomic_DNA"/>
</dbReference>
<proteinExistence type="predicted"/>
<dbReference type="Proteomes" id="UP000515697">
    <property type="component" value="Chromosome PVSEL_10"/>
</dbReference>
<feature type="region of interest" description="Disordered" evidence="2">
    <location>
        <begin position="810"/>
        <end position="838"/>
    </location>
</feature>
<accession>A0A6V7T2V4</accession>
<dbReference type="InterPro" id="IPR018488">
    <property type="entry name" value="cNMP-bd_CS"/>
</dbReference>
<feature type="coiled-coil region" evidence="1">
    <location>
        <begin position="2403"/>
        <end position="2430"/>
    </location>
</feature>
<dbReference type="PROSITE" id="PS50042">
    <property type="entry name" value="CNMP_BINDING_3"/>
    <property type="match status" value="5"/>
</dbReference>
<evidence type="ECO:0000256" key="2">
    <source>
        <dbReference type="SAM" id="MobiDB-lite"/>
    </source>
</evidence>
<dbReference type="VEuPathDB" id="PlasmoDB:PVBDA_1003050"/>
<evidence type="ECO:0000256" key="1">
    <source>
        <dbReference type="SAM" id="Coils"/>
    </source>
</evidence>
<feature type="compositionally biased region" description="Polar residues" evidence="2">
    <location>
        <begin position="698"/>
        <end position="714"/>
    </location>
</feature>
<feature type="compositionally biased region" description="Basic and acidic residues" evidence="2">
    <location>
        <begin position="2355"/>
        <end position="2367"/>
    </location>
</feature>
<feature type="compositionally biased region" description="Basic and acidic residues" evidence="2">
    <location>
        <begin position="676"/>
        <end position="697"/>
    </location>
</feature>
<feature type="region of interest" description="Disordered" evidence="2">
    <location>
        <begin position="3121"/>
        <end position="3143"/>
    </location>
</feature>
<feature type="region of interest" description="Disordered" evidence="2">
    <location>
        <begin position="2185"/>
        <end position="2213"/>
    </location>
</feature>
<dbReference type="SMART" id="SM00100">
    <property type="entry name" value="cNMP"/>
    <property type="match status" value="4"/>
</dbReference>
<dbReference type="InterPro" id="IPR018490">
    <property type="entry name" value="cNMP-bd_dom_sf"/>
</dbReference>
<feature type="domain" description="Cyclic nucleotide-binding" evidence="3">
    <location>
        <begin position="1737"/>
        <end position="1838"/>
    </location>
</feature>
<feature type="compositionally biased region" description="Polar residues" evidence="2">
    <location>
        <begin position="2204"/>
        <end position="2213"/>
    </location>
</feature>
<gene>
    <name evidence="4" type="ORF">PVSEL_1002950</name>
</gene>
<feature type="domain" description="Cyclic nucleotide-binding" evidence="3">
    <location>
        <begin position="1983"/>
        <end position="2082"/>
    </location>
</feature>
<evidence type="ECO:0000259" key="3">
    <source>
        <dbReference type="PROSITE" id="PS50042"/>
    </source>
</evidence>
<dbReference type="InterPro" id="IPR014710">
    <property type="entry name" value="RmlC-like_jellyroll"/>
</dbReference>
<dbReference type="CDD" id="cd00038">
    <property type="entry name" value="CAP_ED"/>
    <property type="match status" value="4"/>
</dbReference>
<dbReference type="VEuPathDB" id="PlasmoDB:PVVCY_1003060"/>
<organism evidence="4 5">
    <name type="scientific">Plasmodium vinckei</name>
    <dbReference type="NCBI Taxonomy" id="5860"/>
    <lineage>
        <taxon>Eukaryota</taxon>
        <taxon>Sar</taxon>
        <taxon>Alveolata</taxon>
        <taxon>Apicomplexa</taxon>
        <taxon>Aconoidasida</taxon>
        <taxon>Haemosporida</taxon>
        <taxon>Plasmodiidae</taxon>
        <taxon>Plasmodium</taxon>
        <taxon>Plasmodium (Vinckeia)</taxon>
    </lineage>
</organism>
<feature type="region of interest" description="Disordered" evidence="2">
    <location>
        <begin position="2338"/>
        <end position="2393"/>
    </location>
</feature>
<feature type="compositionally biased region" description="Basic and acidic residues" evidence="2">
    <location>
        <begin position="814"/>
        <end position="838"/>
    </location>
</feature>
<feature type="domain" description="Cyclic nucleotide-binding" evidence="3">
    <location>
        <begin position="2948"/>
        <end position="3054"/>
    </location>
</feature>
<feature type="region of interest" description="Disordered" evidence="2">
    <location>
        <begin position="1891"/>
        <end position="1911"/>
    </location>
</feature>
<dbReference type="GO" id="GO:0005952">
    <property type="term" value="C:cAMP-dependent protein kinase complex"/>
    <property type="evidence" value="ECO:0007669"/>
    <property type="project" value="InterPro"/>
</dbReference>
<dbReference type="VEuPathDB" id="PlasmoDB:PVLDE_1003220"/>
<dbReference type="Gene3D" id="2.60.120.10">
    <property type="entry name" value="Jelly Rolls"/>
    <property type="match status" value="5"/>
</dbReference>
<dbReference type="PROSITE" id="PS00888">
    <property type="entry name" value="CNMP_BINDING_1"/>
    <property type="match status" value="1"/>
</dbReference>
<reference evidence="4 5" key="1">
    <citation type="submission" date="2020-08" db="EMBL/GenBank/DDBJ databases">
        <authorList>
            <person name="Ramaprasad A."/>
        </authorList>
    </citation>
    <scope>NUCLEOTIDE SEQUENCE [LARGE SCALE GENOMIC DNA]</scope>
</reference>
<protein>
    <submittedName>
        <fullName evidence="4">Rap guanine nucleotide exchange factor, putative</fullName>
    </submittedName>
</protein>
<dbReference type="VEuPathDB" id="PlasmoDB:PVPCR_1003040"/>
<dbReference type="GO" id="GO:0034236">
    <property type="term" value="F:protein kinase A catalytic subunit binding"/>
    <property type="evidence" value="ECO:0007669"/>
    <property type="project" value="TreeGrafter"/>
</dbReference>
<dbReference type="GO" id="GO:0004862">
    <property type="term" value="F:cAMP-dependent protein kinase inhibitor activity"/>
    <property type="evidence" value="ECO:0007669"/>
    <property type="project" value="TreeGrafter"/>
</dbReference>
<feature type="compositionally biased region" description="Polar residues" evidence="2">
    <location>
        <begin position="1891"/>
        <end position="1906"/>
    </location>
</feature>
<dbReference type="PANTHER" id="PTHR11635">
    <property type="entry name" value="CAMP-DEPENDENT PROTEIN KINASE REGULATORY CHAIN"/>
    <property type="match status" value="1"/>
</dbReference>